<keyword evidence="2" id="KW-1185">Reference proteome</keyword>
<reference evidence="1" key="1">
    <citation type="journal article" date="2020" name="Stud. Mycol.">
        <title>101 Dothideomycetes genomes: a test case for predicting lifestyles and emergence of pathogens.</title>
        <authorList>
            <person name="Haridas S."/>
            <person name="Albert R."/>
            <person name="Binder M."/>
            <person name="Bloem J."/>
            <person name="Labutti K."/>
            <person name="Salamov A."/>
            <person name="Andreopoulos B."/>
            <person name="Baker S."/>
            <person name="Barry K."/>
            <person name="Bills G."/>
            <person name="Bluhm B."/>
            <person name="Cannon C."/>
            <person name="Castanera R."/>
            <person name="Culley D."/>
            <person name="Daum C."/>
            <person name="Ezra D."/>
            <person name="Gonzalez J."/>
            <person name="Henrissat B."/>
            <person name="Kuo A."/>
            <person name="Liang C."/>
            <person name="Lipzen A."/>
            <person name="Lutzoni F."/>
            <person name="Magnuson J."/>
            <person name="Mondo S."/>
            <person name="Nolan M."/>
            <person name="Ohm R."/>
            <person name="Pangilinan J."/>
            <person name="Park H.-J."/>
            <person name="Ramirez L."/>
            <person name="Alfaro M."/>
            <person name="Sun H."/>
            <person name="Tritt A."/>
            <person name="Yoshinaga Y."/>
            <person name="Zwiers L.-H."/>
            <person name="Turgeon B."/>
            <person name="Goodwin S."/>
            <person name="Spatafora J."/>
            <person name="Crous P."/>
            <person name="Grigoriev I."/>
        </authorList>
    </citation>
    <scope>NUCLEOTIDE SEQUENCE</scope>
    <source>
        <strain evidence="1">CBS 122367</strain>
    </source>
</reference>
<dbReference type="Proteomes" id="UP000799291">
    <property type="component" value="Unassembled WGS sequence"/>
</dbReference>
<proteinExistence type="predicted"/>
<dbReference type="AlphaFoldDB" id="A0A6G1JAC6"/>
<dbReference type="EMBL" id="MU005575">
    <property type="protein sequence ID" value="KAF2687115.1"/>
    <property type="molecule type" value="Genomic_DNA"/>
</dbReference>
<evidence type="ECO:0000313" key="2">
    <source>
        <dbReference type="Proteomes" id="UP000799291"/>
    </source>
</evidence>
<sequence>MFSRLKYFSEVASEAVSTVCEVAYESFGTLSEAAGTLSEAAHEVGAAGYQAGYQALSGSSQETLVEVQSAPVKAPEPPVKVEDKIAKGCKSYGGYIFEWEPPVRFPYFLRSLGLVFFWGGGGGVGGGACPARPREDAAITSAARPLAAQVELVGAPMPSVTSRAFRLHRLYQTPTFCRIHSTQLRLASTSGILY</sequence>
<organism evidence="1 2">
    <name type="scientific">Lentithecium fluviatile CBS 122367</name>
    <dbReference type="NCBI Taxonomy" id="1168545"/>
    <lineage>
        <taxon>Eukaryota</taxon>
        <taxon>Fungi</taxon>
        <taxon>Dikarya</taxon>
        <taxon>Ascomycota</taxon>
        <taxon>Pezizomycotina</taxon>
        <taxon>Dothideomycetes</taxon>
        <taxon>Pleosporomycetidae</taxon>
        <taxon>Pleosporales</taxon>
        <taxon>Massarineae</taxon>
        <taxon>Lentitheciaceae</taxon>
        <taxon>Lentithecium</taxon>
    </lineage>
</organism>
<accession>A0A6G1JAC6</accession>
<name>A0A6G1JAC6_9PLEO</name>
<protein>
    <submittedName>
        <fullName evidence="1">Uncharacterized protein</fullName>
    </submittedName>
</protein>
<evidence type="ECO:0000313" key="1">
    <source>
        <dbReference type="EMBL" id="KAF2687115.1"/>
    </source>
</evidence>
<gene>
    <name evidence="1" type="ORF">K458DRAFT_185978</name>
</gene>